<sequence length="79" mass="8741">MSENTARRFMHVAKAYSGKSAIVADLDVTALYELAAPKTPIEVRGEVEKMIAAGEAASTRRQAFPRPSYSRARMRPTTR</sequence>
<accession>A0ABS3JA19</accession>
<feature type="region of interest" description="Disordered" evidence="1">
    <location>
        <begin position="57"/>
        <end position="79"/>
    </location>
</feature>
<reference evidence="2 3" key="1">
    <citation type="submission" date="2021-03" db="EMBL/GenBank/DDBJ databases">
        <title>Whole genome sequence of Jiella sp. MQZ13P-4.</title>
        <authorList>
            <person name="Tuo L."/>
        </authorList>
    </citation>
    <scope>NUCLEOTIDE SEQUENCE [LARGE SCALE GENOMIC DNA]</scope>
    <source>
        <strain evidence="2 3">MQZ13P-4</strain>
    </source>
</reference>
<dbReference type="RefSeq" id="WP_207353145.1">
    <property type="nucleotide sequence ID" value="NZ_JAFMPY010000048.1"/>
</dbReference>
<keyword evidence="3" id="KW-1185">Reference proteome</keyword>
<dbReference type="EMBL" id="JAFMPY010000048">
    <property type="protein sequence ID" value="MBO0906519.1"/>
    <property type="molecule type" value="Genomic_DNA"/>
</dbReference>
<evidence type="ECO:0000313" key="2">
    <source>
        <dbReference type="EMBL" id="MBO0906519.1"/>
    </source>
</evidence>
<comment type="caution">
    <text evidence="2">The sequence shown here is derived from an EMBL/GenBank/DDBJ whole genome shotgun (WGS) entry which is preliminary data.</text>
</comment>
<proteinExistence type="predicted"/>
<organism evidence="2 3">
    <name type="scientific">Jiella sonneratiae</name>
    <dbReference type="NCBI Taxonomy" id="2816856"/>
    <lineage>
        <taxon>Bacteria</taxon>
        <taxon>Pseudomonadati</taxon>
        <taxon>Pseudomonadota</taxon>
        <taxon>Alphaproteobacteria</taxon>
        <taxon>Hyphomicrobiales</taxon>
        <taxon>Aurantimonadaceae</taxon>
        <taxon>Jiella</taxon>
    </lineage>
</organism>
<dbReference type="Proteomes" id="UP000664288">
    <property type="component" value="Unassembled WGS sequence"/>
</dbReference>
<name>A0ABS3JA19_9HYPH</name>
<evidence type="ECO:0000256" key="1">
    <source>
        <dbReference type="SAM" id="MobiDB-lite"/>
    </source>
</evidence>
<gene>
    <name evidence="2" type="ORF">J1C47_22970</name>
</gene>
<protein>
    <submittedName>
        <fullName evidence="2">Uncharacterized protein</fullName>
    </submittedName>
</protein>
<evidence type="ECO:0000313" key="3">
    <source>
        <dbReference type="Proteomes" id="UP000664288"/>
    </source>
</evidence>